<protein>
    <submittedName>
        <fullName evidence="2">Uncharacterized protein</fullName>
    </submittedName>
</protein>
<reference evidence="2 3" key="2">
    <citation type="submission" date="2008-10" db="EMBL/GenBank/DDBJ databases">
        <authorList>
            <person name="Fulton L."/>
            <person name="Clifton S."/>
            <person name="Fulton B."/>
            <person name="Xu J."/>
            <person name="Minx P."/>
            <person name="Pepin K.H."/>
            <person name="Johnson M."/>
            <person name="Bhonagiri V."/>
            <person name="Nash W.E."/>
            <person name="Mardis E.R."/>
            <person name="Wilson R.K."/>
        </authorList>
    </citation>
    <scope>NUCLEOTIDE SEQUENCE [LARGE SCALE GENOMIC DNA]</scope>
    <source>
        <strain evidence="2 3">ATCC 29098</strain>
    </source>
</reference>
<dbReference type="AlphaFoldDB" id="B6WWZ1"/>
<organism evidence="2 3">
    <name type="scientific">Desulfovibrio piger ATCC 29098</name>
    <dbReference type="NCBI Taxonomy" id="411464"/>
    <lineage>
        <taxon>Bacteria</taxon>
        <taxon>Pseudomonadati</taxon>
        <taxon>Thermodesulfobacteriota</taxon>
        <taxon>Desulfovibrionia</taxon>
        <taxon>Desulfovibrionales</taxon>
        <taxon>Desulfovibrionaceae</taxon>
        <taxon>Desulfovibrio</taxon>
    </lineage>
</organism>
<dbReference type="HOGENOM" id="CLU_3134934_0_0_7"/>
<gene>
    <name evidence="2" type="ORF">DESPIG_02614</name>
</gene>
<feature type="region of interest" description="Disordered" evidence="1">
    <location>
        <begin position="18"/>
        <end position="49"/>
    </location>
</feature>
<dbReference type="EMBL" id="ABXU01000076">
    <property type="protein sequence ID" value="EEB32436.1"/>
    <property type="molecule type" value="Genomic_DNA"/>
</dbReference>
<proteinExistence type="predicted"/>
<dbReference type="Proteomes" id="UP000003676">
    <property type="component" value="Unassembled WGS sequence"/>
</dbReference>
<comment type="caution">
    <text evidence="2">The sequence shown here is derived from an EMBL/GenBank/DDBJ whole genome shotgun (WGS) entry which is preliminary data.</text>
</comment>
<evidence type="ECO:0000313" key="2">
    <source>
        <dbReference type="EMBL" id="EEB32436.1"/>
    </source>
</evidence>
<evidence type="ECO:0000313" key="3">
    <source>
        <dbReference type="Proteomes" id="UP000003676"/>
    </source>
</evidence>
<sequence length="49" mass="5499">MLSAIRETPEIISIRPVMRHGAGFPRRSRRLRRPAGPSAAGERGLHPRQ</sequence>
<evidence type="ECO:0000256" key="1">
    <source>
        <dbReference type="SAM" id="MobiDB-lite"/>
    </source>
</evidence>
<accession>B6WWZ1</accession>
<name>B6WWZ1_9BACT</name>
<reference evidence="2 3" key="1">
    <citation type="submission" date="2008-10" db="EMBL/GenBank/DDBJ databases">
        <title>Draft genome sequence of Desulvovibrio piger (ATCC 29098).</title>
        <authorList>
            <person name="Sudarsanam P."/>
            <person name="Ley R."/>
            <person name="Guruge J."/>
            <person name="Turnbaugh P.J."/>
            <person name="Mahowald M."/>
            <person name="Liep D."/>
            <person name="Gordon J."/>
        </authorList>
    </citation>
    <scope>NUCLEOTIDE SEQUENCE [LARGE SCALE GENOMIC DNA]</scope>
    <source>
        <strain evidence="2 3">ATCC 29098</strain>
    </source>
</reference>